<evidence type="ECO:0000256" key="2">
    <source>
        <dbReference type="ARBA" id="ARBA00009463"/>
    </source>
</evidence>
<dbReference type="InterPro" id="IPR041040">
    <property type="entry name" value="3HCDH_RFF"/>
</dbReference>
<dbReference type="EMBL" id="JYIJ01000013">
    <property type="protein sequence ID" value="KWX05041.1"/>
    <property type="molecule type" value="Genomic_DNA"/>
</dbReference>
<accession>A0A132N4G7</accession>
<dbReference type="GO" id="GO:0006635">
    <property type="term" value="P:fatty acid beta-oxidation"/>
    <property type="evidence" value="ECO:0007669"/>
    <property type="project" value="TreeGrafter"/>
</dbReference>
<dbReference type="NCBIfam" id="NF006124">
    <property type="entry name" value="PRK08268.1"/>
    <property type="match status" value="1"/>
</dbReference>
<dbReference type="Pfam" id="PF02737">
    <property type="entry name" value="3HCDH_N"/>
    <property type="match status" value="1"/>
</dbReference>
<dbReference type="InterPro" id="IPR006108">
    <property type="entry name" value="3HC_DH_C"/>
</dbReference>
<name>A0A132N4G7_9ACTN</name>
<dbReference type="InterPro" id="IPR006176">
    <property type="entry name" value="3-OHacyl-CoA_DH_NAD-bd"/>
</dbReference>
<protein>
    <submittedName>
        <fullName evidence="7">3-hydroxyacyl-CoA dehydrogenase</fullName>
    </submittedName>
</protein>
<comment type="caution">
    <text evidence="7">The sequence shown here is derived from an EMBL/GenBank/DDBJ whole genome shotgun (WGS) entry which is preliminary data.</text>
</comment>
<dbReference type="PANTHER" id="PTHR48075">
    <property type="entry name" value="3-HYDROXYACYL-COA DEHYDROGENASE FAMILY PROTEIN"/>
    <property type="match status" value="1"/>
</dbReference>
<feature type="domain" description="3-hydroxyacyl-CoA dehydrogenase C-terminal" evidence="4">
    <location>
        <begin position="426"/>
        <end position="510"/>
    </location>
</feature>
<dbReference type="InterPro" id="IPR013328">
    <property type="entry name" value="6PGD_dom2"/>
</dbReference>
<dbReference type="Gene3D" id="1.10.1040.50">
    <property type="match status" value="1"/>
</dbReference>
<reference evidence="7 10" key="1">
    <citation type="submission" date="2015-02" db="EMBL/GenBank/DDBJ databases">
        <title>Physiological reanalysis, assessment of diazotrophy, and genome sequences of multiple isolates of Streptomyces thermoautotrophicus.</title>
        <authorList>
            <person name="MacKellar D.C."/>
            <person name="Lieber L."/>
            <person name="Norman J."/>
            <person name="Bolger A."/>
            <person name="Tobin C."/>
            <person name="Murray J.W."/>
            <person name="Prell J."/>
        </authorList>
    </citation>
    <scope>NUCLEOTIDE SEQUENCE [LARGE SCALE GENOMIC DNA]</scope>
    <source>
        <strain evidence="7 10">UBT1</strain>
    </source>
</reference>
<dbReference type="InterPro" id="IPR008927">
    <property type="entry name" value="6-PGluconate_DH-like_C_sf"/>
</dbReference>
<feature type="domain" description="3-hydroxyacyl-CoA dehydrogenase C-terminal" evidence="4">
    <location>
        <begin position="190"/>
        <end position="287"/>
    </location>
</feature>
<evidence type="ECO:0000259" key="4">
    <source>
        <dbReference type="Pfam" id="PF00725"/>
    </source>
</evidence>
<evidence type="ECO:0000256" key="3">
    <source>
        <dbReference type="ARBA" id="ARBA00023002"/>
    </source>
</evidence>
<dbReference type="InterPro" id="IPR036291">
    <property type="entry name" value="NAD(P)-bd_dom_sf"/>
</dbReference>
<comment type="similarity">
    <text evidence="2">Belongs to the 3-hydroxyacyl-CoA dehydrogenase family.</text>
</comment>
<feature type="domain" description="3-hydroxybutyryl-CoA dehydrogenase reduced Rossmann-fold" evidence="6">
    <location>
        <begin position="357"/>
        <end position="425"/>
    </location>
</feature>
<keyword evidence="3" id="KW-0560">Oxidoreductase</keyword>
<dbReference type="PATRIC" id="fig|1469144.8.peg.4548"/>
<sequence length="514" mass="55141">MSRLQPTHPVGVVGSGTMGAGIAQVALLAGHRVLLHDLDPDRAAKAHRDITASLDRLVEKGRLKPWAKLWALDRLQIAPTLEHLAPCALVIEAVAESLAVKQDVFRELEKIVRVEAILATNTSSLSITEIGAALEHPQRLVGMHFFNPAPVLPLVEVVSGLATDPGVAETVYETARAWGKTPVRARSTPGFIVNRIARPFYGEALRAYEEGAADPATIDAVLRECGGFKMGPLELTDLIGQDVNLAVSTSVWEAFHHDPRYAPSLAQRELVAAGWLGRKTGRGFYSYGEGAAKPEPATAPPAPAPEQVVVRGSGGPFRELLRLITDAGIEVKRRSEGTDFAKNPEACEIEVPGRVRLCLTNGHFAGWDPEYGSGLPAIAFDLALDYAAATRIAVAPADAPRQALDAAVGLFHALGKRVTVLPDLPGLLVARTVAMLVNEAADALYRGVAGAADIDTAMRAGVNYPLGPLAWGDRLGARWVTTVLDNLAEVYRDGRYRPSPLLRRMAETGRKFHD</sequence>
<dbReference type="AlphaFoldDB" id="A0A132N4G7"/>
<evidence type="ECO:0000313" key="7">
    <source>
        <dbReference type="EMBL" id="KWX05041.1"/>
    </source>
</evidence>
<dbReference type="Proteomes" id="UP000070598">
    <property type="component" value="Unassembled WGS sequence"/>
</dbReference>
<dbReference type="Pfam" id="PF18321">
    <property type="entry name" value="3HCDH_RFF"/>
    <property type="match status" value="1"/>
</dbReference>
<gene>
    <name evidence="7" type="ORF">TH66_04620</name>
    <name evidence="8" type="ORF">TR74_19505</name>
</gene>
<dbReference type="SUPFAM" id="SSF48179">
    <property type="entry name" value="6-phosphogluconate dehydrogenase C-terminal domain-like"/>
    <property type="match status" value="2"/>
</dbReference>
<dbReference type="Proteomes" id="UP000070659">
    <property type="component" value="Unassembled WGS sequence"/>
</dbReference>
<dbReference type="GO" id="GO:0070403">
    <property type="term" value="F:NAD+ binding"/>
    <property type="evidence" value="ECO:0007669"/>
    <property type="project" value="InterPro"/>
</dbReference>
<dbReference type="PANTHER" id="PTHR48075:SF5">
    <property type="entry name" value="3-HYDROXYBUTYRYL-COA DEHYDROGENASE"/>
    <property type="match status" value="1"/>
</dbReference>
<comment type="pathway">
    <text evidence="1">Lipid metabolism; butanoate metabolism.</text>
</comment>
<dbReference type="GO" id="GO:0008691">
    <property type="term" value="F:3-hydroxybutyryl-CoA dehydrogenase activity"/>
    <property type="evidence" value="ECO:0007669"/>
    <property type="project" value="TreeGrafter"/>
</dbReference>
<evidence type="ECO:0000259" key="5">
    <source>
        <dbReference type="Pfam" id="PF02737"/>
    </source>
</evidence>
<evidence type="ECO:0000259" key="6">
    <source>
        <dbReference type="Pfam" id="PF18321"/>
    </source>
</evidence>
<evidence type="ECO:0000313" key="10">
    <source>
        <dbReference type="Proteomes" id="UP000070659"/>
    </source>
</evidence>
<dbReference type="Pfam" id="PF00725">
    <property type="entry name" value="3HCDH"/>
    <property type="match status" value="2"/>
</dbReference>
<dbReference type="Gene3D" id="3.40.50.720">
    <property type="entry name" value="NAD(P)-binding Rossmann-like Domain"/>
    <property type="match status" value="1"/>
</dbReference>
<evidence type="ECO:0000313" key="8">
    <source>
        <dbReference type="EMBL" id="KWX07221.1"/>
    </source>
</evidence>
<evidence type="ECO:0000313" key="9">
    <source>
        <dbReference type="Proteomes" id="UP000070598"/>
    </source>
</evidence>
<evidence type="ECO:0000256" key="1">
    <source>
        <dbReference type="ARBA" id="ARBA00005086"/>
    </source>
</evidence>
<dbReference type="EMBL" id="JYIK01001068">
    <property type="protein sequence ID" value="KWX07221.1"/>
    <property type="molecule type" value="Genomic_DNA"/>
</dbReference>
<dbReference type="SUPFAM" id="SSF51735">
    <property type="entry name" value="NAD(P)-binding Rossmann-fold domains"/>
    <property type="match status" value="1"/>
</dbReference>
<dbReference type="FunFam" id="3.40.50.720:FF:000009">
    <property type="entry name" value="Fatty oxidation complex, alpha subunit"/>
    <property type="match status" value="1"/>
</dbReference>
<organism evidence="7 10">
    <name type="scientific">Carbonactinospora thermoautotrophica</name>
    <dbReference type="NCBI Taxonomy" id="1469144"/>
    <lineage>
        <taxon>Bacteria</taxon>
        <taxon>Bacillati</taxon>
        <taxon>Actinomycetota</taxon>
        <taxon>Actinomycetes</taxon>
        <taxon>Kitasatosporales</taxon>
        <taxon>Carbonactinosporaceae</taxon>
        <taxon>Carbonactinospora</taxon>
    </lineage>
</organism>
<dbReference type="Gene3D" id="1.10.1040.10">
    <property type="entry name" value="N-(1-d-carboxylethyl)-l-norvaline Dehydrogenase, domain 2"/>
    <property type="match status" value="1"/>
</dbReference>
<proteinExistence type="inferred from homology"/>
<reference evidence="9" key="2">
    <citation type="submission" date="2015-02" db="EMBL/GenBank/DDBJ databases">
        <title>Physiological reanalysis, assessment of diazotrophy, and genome sequences of multiple isolates of Streptomyces thermoautotrophicus.</title>
        <authorList>
            <person name="MacKellar D.C."/>
            <person name="Lieber L."/>
            <person name="Norman J."/>
            <person name="Bolger A."/>
            <person name="Tobin C."/>
            <person name="Murray J.W."/>
            <person name="Friesen M."/>
            <person name="Prell J."/>
        </authorList>
    </citation>
    <scope>NUCLEOTIDE SEQUENCE [LARGE SCALE GENOMIC DNA]</scope>
    <source>
        <strain evidence="9">UBT1</strain>
    </source>
</reference>
<dbReference type="RefSeq" id="WP_067068655.1">
    <property type="nucleotide sequence ID" value="NZ_JYIJ01000013.1"/>
</dbReference>
<feature type="domain" description="3-hydroxyacyl-CoA dehydrogenase NAD binding" evidence="5">
    <location>
        <begin position="10"/>
        <end position="186"/>
    </location>
</feature>